<dbReference type="PANTHER" id="PTHR33332">
    <property type="entry name" value="REVERSE TRANSCRIPTASE DOMAIN-CONTAINING PROTEIN"/>
    <property type="match status" value="1"/>
</dbReference>
<dbReference type="GO" id="GO:0071897">
    <property type="term" value="P:DNA biosynthetic process"/>
    <property type="evidence" value="ECO:0007669"/>
    <property type="project" value="UniProtKB-ARBA"/>
</dbReference>
<sequence length="128" mass="14556">MLKTSVITPIYKGDQLRHHLEVHSILSKHQYGFRPNSSTTAALHDLVSDLQSARDGGMEALTIFVDIRKAFDSVDHEILLRKLHGYGFVGVTLDWMSDYLKERKQRVQYGELRSDEIVCKASVPQGSR</sequence>
<accession>A0A1B0DIT5</accession>
<reference evidence="1" key="1">
    <citation type="submission" date="2022-08" db="UniProtKB">
        <authorList>
            <consortium name="EnsemblMetazoa"/>
        </authorList>
    </citation>
    <scope>IDENTIFICATION</scope>
    <source>
        <strain evidence="1">Israel</strain>
    </source>
</reference>
<evidence type="ECO:0000313" key="2">
    <source>
        <dbReference type="Proteomes" id="UP000092462"/>
    </source>
</evidence>
<organism evidence="1 2">
    <name type="scientific">Phlebotomus papatasi</name>
    <name type="common">Sandfly</name>
    <dbReference type="NCBI Taxonomy" id="29031"/>
    <lineage>
        <taxon>Eukaryota</taxon>
        <taxon>Metazoa</taxon>
        <taxon>Ecdysozoa</taxon>
        <taxon>Arthropoda</taxon>
        <taxon>Hexapoda</taxon>
        <taxon>Insecta</taxon>
        <taxon>Pterygota</taxon>
        <taxon>Neoptera</taxon>
        <taxon>Endopterygota</taxon>
        <taxon>Diptera</taxon>
        <taxon>Nematocera</taxon>
        <taxon>Psychodoidea</taxon>
        <taxon>Psychodidae</taxon>
        <taxon>Phlebotomus</taxon>
        <taxon>Phlebotomus</taxon>
    </lineage>
</organism>
<keyword evidence="2" id="KW-1185">Reference proteome</keyword>
<proteinExistence type="predicted"/>
<evidence type="ECO:0000313" key="1">
    <source>
        <dbReference type="EnsemblMetazoa" id="PPAI008072-PA"/>
    </source>
</evidence>
<dbReference type="VEuPathDB" id="VectorBase:PPAI008072"/>
<dbReference type="InterPro" id="IPR000477">
    <property type="entry name" value="RT_dom"/>
</dbReference>
<dbReference type="PROSITE" id="PS50878">
    <property type="entry name" value="RT_POL"/>
    <property type="match status" value="1"/>
</dbReference>
<dbReference type="SUPFAM" id="SSF56672">
    <property type="entry name" value="DNA/RNA polymerases"/>
    <property type="match status" value="1"/>
</dbReference>
<dbReference type="EMBL" id="AJVK01034543">
    <property type="status" value="NOT_ANNOTATED_CDS"/>
    <property type="molecule type" value="Genomic_DNA"/>
</dbReference>
<dbReference type="EnsemblMetazoa" id="PPAI008072-RA">
    <property type="protein sequence ID" value="PPAI008072-PA"/>
    <property type="gene ID" value="PPAI008072"/>
</dbReference>
<dbReference type="AlphaFoldDB" id="A0A1B0DIT5"/>
<protein>
    <submittedName>
        <fullName evidence="1">Uncharacterized protein</fullName>
    </submittedName>
</protein>
<dbReference type="InterPro" id="IPR043502">
    <property type="entry name" value="DNA/RNA_pol_sf"/>
</dbReference>
<dbReference type="Pfam" id="PF00078">
    <property type="entry name" value="RVT_1"/>
    <property type="match status" value="1"/>
</dbReference>
<name>A0A1B0DIT5_PHLPP</name>
<dbReference type="Proteomes" id="UP000092462">
    <property type="component" value="Unassembled WGS sequence"/>
</dbReference>